<keyword evidence="7" id="KW-1185">Reference proteome</keyword>
<evidence type="ECO:0000256" key="2">
    <source>
        <dbReference type="ARBA" id="ARBA00022963"/>
    </source>
</evidence>
<dbReference type="SMART" id="SM00155">
    <property type="entry name" value="PLDc"/>
    <property type="match status" value="2"/>
</dbReference>
<feature type="domain" description="PLD phosphodiesterase" evidence="5">
    <location>
        <begin position="468"/>
        <end position="495"/>
    </location>
</feature>
<dbReference type="CDD" id="cd09128">
    <property type="entry name" value="PLDc_unchar1_2"/>
    <property type="match status" value="1"/>
</dbReference>
<dbReference type="PANTHER" id="PTHR43856">
    <property type="entry name" value="CARDIOLIPIN HYDROLASE"/>
    <property type="match status" value="1"/>
</dbReference>
<evidence type="ECO:0000256" key="3">
    <source>
        <dbReference type="ARBA" id="ARBA00023098"/>
    </source>
</evidence>
<dbReference type="GO" id="GO:0016042">
    <property type="term" value="P:lipid catabolic process"/>
    <property type="evidence" value="ECO:0007669"/>
    <property type="project" value="UniProtKB-KW"/>
</dbReference>
<dbReference type="STRING" id="937775.Metlim_1152"/>
<keyword evidence="3" id="KW-0443">Lipid metabolism</keyword>
<dbReference type="InParanoid" id="H1Z0K6"/>
<dbReference type="PROSITE" id="PS50035">
    <property type="entry name" value="PLD"/>
    <property type="match status" value="2"/>
</dbReference>
<reference evidence="6 7" key="1">
    <citation type="submission" date="2011-10" db="EMBL/GenBank/DDBJ databases">
        <title>The Improved High-Quality Draft genome of Methanoplanus limicola DSM 2279.</title>
        <authorList>
            <consortium name="US DOE Joint Genome Institute (JGI-PGF)"/>
            <person name="Lucas S."/>
            <person name="Copeland A."/>
            <person name="Lapidus A."/>
            <person name="Glavina del Rio T."/>
            <person name="Dalin E."/>
            <person name="Tice H."/>
            <person name="Bruce D."/>
            <person name="Goodwin L."/>
            <person name="Pitluck S."/>
            <person name="Peters L."/>
            <person name="Mikhailova N."/>
            <person name="Lu M."/>
            <person name="Kyrpides N."/>
            <person name="Mavromatis K."/>
            <person name="Ivanova N."/>
            <person name="Markowitz V."/>
            <person name="Cheng J.-F."/>
            <person name="Hugenholtz P."/>
            <person name="Woyke T."/>
            <person name="Wu D."/>
            <person name="Wirth R."/>
            <person name="Brambilla E.-M."/>
            <person name="Klenk H.-P."/>
            <person name="Eisen J.A."/>
        </authorList>
    </citation>
    <scope>NUCLEOTIDE SEQUENCE [LARGE SCALE GENOMIC DNA]</scope>
    <source>
        <strain evidence="6 7">DSM 2279</strain>
    </source>
</reference>
<dbReference type="Pfam" id="PF13091">
    <property type="entry name" value="PLDc_2"/>
    <property type="match status" value="2"/>
</dbReference>
<evidence type="ECO:0000313" key="6">
    <source>
        <dbReference type="EMBL" id="EHQ35263.1"/>
    </source>
</evidence>
<gene>
    <name evidence="6" type="ORF">Metlim_1152</name>
</gene>
<protein>
    <submittedName>
        <fullName evidence="6">Phospholipase D/transphosphatidylase</fullName>
    </submittedName>
</protein>
<evidence type="ECO:0000313" key="7">
    <source>
        <dbReference type="Proteomes" id="UP000005741"/>
    </source>
</evidence>
<accession>H1Z0K6</accession>
<dbReference type="AlphaFoldDB" id="H1Z0K6"/>
<evidence type="ECO:0000259" key="5">
    <source>
        <dbReference type="PROSITE" id="PS50035"/>
    </source>
</evidence>
<keyword evidence="4" id="KW-0812">Transmembrane</keyword>
<keyword evidence="4" id="KW-0472">Membrane</keyword>
<keyword evidence="1" id="KW-0378">Hydrolase</keyword>
<feature type="domain" description="PLD phosphodiesterase" evidence="5">
    <location>
        <begin position="267"/>
        <end position="294"/>
    </location>
</feature>
<dbReference type="SUPFAM" id="SSF56024">
    <property type="entry name" value="Phospholipase D/nuclease"/>
    <property type="match status" value="2"/>
</dbReference>
<dbReference type="Gene3D" id="3.30.870.10">
    <property type="entry name" value="Endonuclease Chain A"/>
    <property type="match status" value="2"/>
</dbReference>
<dbReference type="RefSeq" id="WP_004077008.1">
    <property type="nucleotide sequence ID" value="NZ_CM001436.1"/>
</dbReference>
<dbReference type="InterPro" id="IPR025202">
    <property type="entry name" value="PLD-like_dom"/>
</dbReference>
<organism evidence="6 7">
    <name type="scientific">Methanoplanus limicola DSM 2279</name>
    <dbReference type="NCBI Taxonomy" id="937775"/>
    <lineage>
        <taxon>Archaea</taxon>
        <taxon>Methanobacteriati</taxon>
        <taxon>Methanobacteriota</taxon>
        <taxon>Stenosarchaea group</taxon>
        <taxon>Methanomicrobia</taxon>
        <taxon>Methanomicrobiales</taxon>
        <taxon>Methanomicrobiaceae</taxon>
        <taxon>Methanoplanus</taxon>
    </lineage>
</organism>
<dbReference type="InterPro" id="IPR001736">
    <property type="entry name" value="PLipase_D/transphosphatidylase"/>
</dbReference>
<evidence type="ECO:0000256" key="4">
    <source>
        <dbReference type="SAM" id="Phobius"/>
    </source>
</evidence>
<feature type="transmembrane region" description="Helical" evidence="4">
    <location>
        <begin position="556"/>
        <end position="572"/>
    </location>
</feature>
<dbReference type="HOGENOM" id="CLU_026762_0_0_2"/>
<dbReference type="Proteomes" id="UP000005741">
    <property type="component" value="Chromosome"/>
</dbReference>
<evidence type="ECO:0000256" key="1">
    <source>
        <dbReference type="ARBA" id="ARBA00022801"/>
    </source>
</evidence>
<dbReference type="PANTHER" id="PTHR43856:SF1">
    <property type="entry name" value="MITOCHONDRIAL CARDIOLIPIN HYDROLASE"/>
    <property type="match status" value="1"/>
</dbReference>
<sequence length="576" mass="62430">MRSRFLIFLLLSAVFVNAGSCFEITAFCPDTWLSGEGDEYFVISGTGNGEKLLITDNEGSVRFPDGSYLSGSTVVAREAVAYYSVYGKNPDYEIIPTDKSVPDMIRIGNFRMANKADELVLLDDGRKIQEVVWPGAVISGEGRVHILSDGEWDLRVYYEGQSSFEPETFFDTAVTAFVSPDCSYEVLKSLISSSCESIRLNVYELTKSGIAYELSERSSAGVDVKVLLEGSPVGGVSDSEYAAVNVVQNSGGEVRMMLTENKGSHAPYRYDHAKYLVSDGESVLVASENFGETGFPQTGCNGNRGWGIVINDAGVSDYFDGVFAYDFSGGWSGSPGEDSGRFDETDSSGYYGGYNSVFTPQRFDGVTVTPVISPDTSYLIQDMISGAEESVDIEQAYIKNWSSGENPYLEEAIDAARRGASVRIILDSYYYNVDGDDDNDEMAAYINSVADAESLNLQARLARTGSGMPVKVHNKGVIVDSEKVLISSVNWNENSPQMNREAGIIAEGSGIAGYYGDVFSHDWEFAGGVGITPGKSSSDFFSPGSPGIAEMLFQKQNVALLLVALLVVLYAVRKRG</sequence>
<name>H1Z0K6_9EURY</name>
<dbReference type="InterPro" id="IPR051406">
    <property type="entry name" value="PLD_domain"/>
</dbReference>
<dbReference type="GO" id="GO:0016891">
    <property type="term" value="F:RNA endonuclease activity producing 5'-phosphomonoesters, hydrolytic mechanism"/>
    <property type="evidence" value="ECO:0007669"/>
    <property type="project" value="TreeGrafter"/>
</dbReference>
<keyword evidence="4" id="KW-1133">Transmembrane helix</keyword>
<keyword evidence="2" id="KW-0442">Lipid degradation</keyword>
<proteinExistence type="predicted"/>
<dbReference type="EMBL" id="CM001436">
    <property type="protein sequence ID" value="EHQ35263.1"/>
    <property type="molecule type" value="Genomic_DNA"/>
</dbReference>
<dbReference type="OrthoDB" id="31343at2157"/>